<dbReference type="Pfam" id="PF01402">
    <property type="entry name" value="RHH_1"/>
    <property type="match status" value="1"/>
</dbReference>
<dbReference type="RefSeq" id="WP_190908618.1">
    <property type="nucleotide sequence ID" value="NZ_JACJTQ010000048.1"/>
</dbReference>
<name>A0ABR8JAF7_9NOST</name>
<evidence type="ECO:0000313" key="2">
    <source>
        <dbReference type="EMBL" id="MBD2694452.1"/>
    </source>
</evidence>
<dbReference type="EMBL" id="JACJTQ010000048">
    <property type="protein sequence ID" value="MBD2694452.1"/>
    <property type="molecule type" value="Genomic_DNA"/>
</dbReference>
<reference evidence="2 3" key="1">
    <citation type="journal article" date="2020" name="ISME J.">
        <title>Comparative genomics reveals insights into cyanobacterial evolution and habitat adaptation.</title>
        <authorList>
            <person name="Chen M.Y."/>
            <person name="Teng W.K."/>
            <person name="Zhao L."/>
            <person name="Hu C.X."/>
            <person name="Zhou Y.K."/>
            <person name="Han B.P."/>
            <person name="Song L.R."/>
            <person name="Shu W.S."/>
        </authorList>
    </citation>
    <scope>NUCLEOTIDE SEQUENCE [LARGE SCALE GENOMIC DNA]</scope>
    <source>
        <strain evidence="2 3">FACHB-362</strain>
    </source>
</reference>
<keyword evidence="3" id="KW-1185">Reference proteome</keyword>
<dbReference type="InterPro" id="IPR010985">
    <property type="entry name" value="Ribbon_hlx_hlx"/>
</dbReference>
<dbReference type="SUPFAM" id="SSF47598">
    <property type="entry name" value="Ribbon-helix-helix"/>
    <property type="match status" value="1"/>
</dbReference>
<dbReference type="Gene3D" id="1.10.1220.10">
    <property type="entry name" value="Met repressor-like"/>
    <property type="match status" value="1"/>
</dbReference>
<comment type="caution">
    <text evidence="2">The sequence shown here is derived from an EMBL/GenBank/DDBJ whole genome shotgun (WGS) entry which is preliminary data.</text>
</comment>
<protein>
    <submittedName>
        <fullName evidence="2">CopG family transcriptional regulator</fullName>
    </submittedName>
</protein>
<feature type="domain" description="Ribbon-helix-helix protein CopG" evidence="1">
    <location>
        <begin position="21"/>
        <end position="52"/>
    </location>
</feature>
<dbReference type="InterPro" id="IPR013321">
    <property type="entry name" value="Arc_rbn_hlx_hlx"/>
</dbReference>
<proteinExistence type="predicted"/>
<evidence type="ECO:0000259" key="1">
    <source>
        <dbReference type="Pfam" id="PF01402"/>
    </source>
</evidence>
<dbReference type="Proteomes" id="UP000660381">
    <property type="component" value="Unassembled WGS sequence"/>
</dbReference>
<gene>
    <name evidence="2" type="ORF">H6G68_22355</name>
</gene>
<sequence length="57" mass="6680">MGTEEKTKPKREYKNHFAFVCPPELRARLAEMAEKEERSAGYIVRKAVEEYLISKGY</sequence>
<dbReference type="InterPro" id="IPR002145">
    <property type="entry name" value="CopG"/>
</dbReference>
<accession>A0ABR8JAF7</accession>
<organism evidence="2 3">
    <name type="scientific">Anabaena catenula FACHB-362</name>
    <dbReference type="NCBI Taxonomy" id="2692877"/>
    <lineage>
        <taxon>Bacteria</taxon>
        <taxon>Bacillati</taxon>
        <taxon>Cyanobacteriota</taxon>
        <taxon>Cyanophyceae</taxon>
        <taxon>Nostocales</taxon>
        <taxon>Nostocaceae</taxon>
        <taxon>Anabaena</taxon>
    </lineage>
</organism>
<evidence type="ECO:0000313" key="3">
    <source>
        <dbReference type="Proteomes" id="UP000660381"/>
    </source>
</evidence>